<dbReference type="EMBL" id="FOMW01000044">
    <property type="protein sequence ID" value="SFF26886.1"/>
    <property type="molecule type" value="Genomic_DNA"/>
</dbReference>
<dbReference type="STRING" id="74348.SAMN04488523_1448"/>
<dbReference type="InterPro" id="IPR014914">
    <property type="entry name" value="RES_dom"/>
</dbReference>
<sequence>MPLKEGHFIGQLYRALNPVYARTPLSGRGAELYGGRFNAKGTPALYLAVDPTGALREANQAGSLQPTVLVSYKANLRPVFNSSDTGELQLHGISERDLADASWRTKMLDGQTVPTQKFAAVLISNGFAGLLFQSYAKGASATDFNIVLWKWTGDSCDLEVVDDEGRLSRL</sequence>
<evidence type="ECO:0000313" key="2">
    <source>
        <dbReference type="EMBL" id="SFF26886.1"/>
    </source>
</evidence>
<evidence type="ECO:0000259" key="1">
    <source>
        <dbReference type="SMART" id="SM00953"/>
    </source>
</evidence>
<dbReference type="OrthoDB" id="648213at2"/>
<feature type="domain" description="RES" evidence="1">
    <location>
        <begin position="24"/>
        <end position="164"/>
    </location>
</feature>
<dbReference type="SMART" id="SM00953">
    <property type="entry name" value="RES"/>
    <property type="match status" value="1"/>
</dbReference>
<protein>
    <submittedName>
        <fullName evidence="2">RES domain-containing protein</fullName>
    </submittedName>
</protein>
<gene>
    <name evidence="2" type="ORF">SAMN04488523_1448</name>
</gene>
<reference evidence="3" key="1">
    <citation type="submission" date="2016-10" db="EMBL/GenBank/DDBJ databases">
        <authorList>
            <person name="Varghese N."/>
            <person name="Submissions S."/>
        </authorList>
    </citation>
    <scope>NUCLEOTIDE SEQUENCE [LARGE SCALE GENOMIC DNA]</scope>
    <source>
        <strain evidence="3">DSM 11443</strain>
    </source>
</reference>
<dbReference type="Proteomes" id="UP000198977">
    <property type="component" value="Unassembled WGS sequence"/>
</dbReference>
<dbReference type="Pfam" id="PF08808">
    <property type="entry name" value="RES"/>
    <property type="match status" value="1"/>
</dbReference>
<accession>A0A1I2HDS0</accession>
<dbReference type="RefSeq" id="WP_093925620.1">
    <property type="nucleotide sequence ID" value="NZ_FOMW01000044.1"/>
</dbReference>
<evidence type="ECO:0000313" key="3">
    <source>
        <dbReference type="Proteomes" id="UP000198977"/>
    </source>
</evidence>
<name>A0A1I2HDS0_9RHOB</name>
<dbReference type="AlphaFoldDB" id="A0A1I2HDS0"/>
<organism evidence="2 3">
    <name type="scientific">Sulfitobacter brevis</name>
    <dbReference type="NCBI Taxonomy" id="74348"/>
    <lineage>
        <taxon>Bacteria</taxon>
        <taxon>Pseudomonadati</taxon>
        <taxon>Pseudomonadota</taxon>
        <taxon>Alphaproteobacteria</taxon>
        <taxon>Rhodobacterales</taxon>
        <taxon>Roseobacteraceae</taxon>
        <taxon>Sulfitobacter</taxon>
    </lineage>
</organism>
<proteinExistence type="predicted"/>
<keyword evidence="3" id="KW-1185">Reference proteome</keyword>